<dbReference type="PROSITE" id="PS51194">
    <property type="entry name" value="HELICASE_CTER"/>
    <property type="match status" value="1"/>
</dbReference>
<dbReference type="PANTHER" id="PTHR47959:SF1">
    <property type="entry name" value="ATP-DEPENDENT RNA HELICASE DBPA"/>
    <property type="match status" value="1"/>
</dbReference>
<dbReference type="InterPro" id="IPR027417">
    <property type="entry name" value="P-loop_NTPase"/>
</dbReference>
<gene>
    <name evidence="7" type="ORF">G3563_30465</name>
</gene>
<dbReference type="Gene3D" id="3.40.50.300">
    <property type="entry name" value="P-loop containing nucleotide triphosphate hydrolases"/>
    <property type="match status" value="1"/>
</dbReference>
<sequence>IHGNLTQAKRMVALCKLKEGAIEVLVATDVAARGLDISGVTHVYNFDVPQDPESYVHRIGRTGRAGKTGMAMTFITP</sequence>
<feature type="non-terminal residue" evidence="7">
    <location>
        <position position="1"/>
    </location>
</feature>
<evidence type="ECO:0000256" key="5">
    <source>
        <dbReference type="ARBA" id="ARBA00038437"/>
    </source>
</evidence>
<proteinExistence type="inferred from homology"/>
<dbReference type="GO" id="GO:0003724">
    <property type="term" value="F:RNA helicase activity"/>
    <property type="evidence" value="ECO:0007669"/>
    <property type="project" value="TreeGrafter"/>
</dbReference>
<dbReference type="CDD" id="cd18787">
    <property type="entry name" value="SF2_C_DEAD"/>
    <property type="match status" value="1"/>
</dbReference>
<keyword evidence="4" id="KW-0067">ATP-binding</keyword>
<name>A0A6D1ADF8_ECOLX</name>
<dbReference type="EMBL" id="JAAHTE010001032">
    <property type="protein sequence ID" value="NEU03237.1"/>
    <property type="molecule type" value="Genomic_DNA"/>
</dbReference>
<dbReference type="SMART" id="SM00490">
    <property type="entry name" value="HELICc"/>
    <property type="match status" value="1"/>
</dbReference>
<keyword evidence="2" id="KW-0378">Hydrolase</keyword>
<reference evidence="7" key="1">
    <citation type="submission" date="2020-02" db="EMBL/GenBank/DDBJ databases">
        <title>Investigating the Use of Bacteriophages as New Decolonization Strategy for Intestinal Carriage of CTX-M-15-producing ST131 Escherichia coli: an In Vitro Continuous Culture System Model.</title>
        <authorList>
            <person name="Bernasconi O.J."/>
            <person name="Campos-Madueno E.I."/>
            <person name="Dona V."/>
            <person name="Perreten V."/>
            <person name="Carattoli A."/>
            <person name="Endimiani A."/>
        </authorList>
    </citation>
    <scope>NUCLEOTIDE SEQUENCE</scope>
    <source>
        <strain evidence="7">4901.28</strain>
    </source>
</reference>
<keyword evidence="3 7" id="KW-0347">Helicase</keyword>
<keyword evidence="1" id="KW-0547">Nucleotide-binding</keyword>
<dbReference type="SUPFAM" id="SSF52540">
    <property type="entry name" value="P-loop containing nucleoside triphosphate hydrolases"/>
    <property type="match status" value="1"/>
</dbReference>
<dbReference type="Pfam" id="PF00271">
    <property type="entry name" value="Helicase_C"/>
    <property type="match status" value="1"/>
</dbReference>
<comment type="similarity">
    <text evidence="5">Belongs to the DEAD box helicase family.</text>
</comment>
<protein>
    <submittedName>
        <fullName evidence="7">DEAD/DEAH box helicase</fullName>
    </submittedName>
</protein>
<dbReference type="AlphaFoldDB" id="A0A6D1ADF8"/>
<feature type="domain" description="Helicase C-terminal" evidence="6">
    <location>
        <begin position="1"/>
        <end position="77"/>
    </location>
</feature>
<dbReference type="PANTHER" id="PTHR47959">
    <property type="entry name" value="ATP-DEPENDENT RNA HELICASE RHLE-RELATED"/>
    <property type="match status" value="1"/>
</dbReference>
<evidence type="ECO:0000256" key="1">
    <source>
        <dbReference type="ARBA" id="ARBA00022741"/>
    </source>
</evidence>
<comment type="caution">
    <text evidence="7">The sequence shown here is derived from an EMBL/GenBank/DDBJ whole genome shotgun (WGS) entry which is preliminary data.</text>
</comment>
<evidence type="ECO:0000256" key="3">
    <source>
        <dbReference type="ARBA" id="ARBA00022806"/>
    </source>
</evidence>
<dbReference type="GO" id="GO:0005524">
    <property type="term" value="F:ATP binding"/>
    <property type="evidence" value="ECO:0007669"/>
    <property type="project" value="UniProtKB-KW"/>
</dbReference>
<dbReference type="GO" id="GO:0016787">
    <property type="term" value="F:hydrolase activity"/>
    <property type="evidence" value="ECO:0007669"/>
    <property type="project" value="UniProtKB-KW"/>
</dbReference>
<evidence type="ECO:0000256" key="2">
    <source>
        <dbReference type="ARBA" id="ARBA00022801"/>
    </source>
</evidence>
<evidence type="ECO:0000259" key="6">
    <source>
        <dbReference type="PROSITE" id="PS51194"/>
    </source>
</evidence>
<dbReference type="InterPro" id="IPR050079">
    <property type="entry name" value="DEAD_box_RNA_helicase"/>
</dbReference>
<feature type="non-terminal residue" evidence="7">
    <location>
        <position position="77"/>
    </location>
</feature>
<organism evidence="7">
    <name type="scientific">Escherichia coli</name>
    <dbReference type="NCBI Taxonomy" id="562"/>
    <lineage>
        <taxon>Bacteria</taxon>
        <taxon>Pseudomonadati</taxon>
        <taxon>Pseudomonadota</taxon>
        <taxon>Gammaproteobacteria</taxon>
        <taxon>Enterobacterales</taxon>
        <taxon>Enterobacteriaceae</taxon>
        <taxon>Escherichia</taxon>
    </lineage>
</organism>
<dbReference type="GO" id="GO:0005829">
    <property type="term" value="C:cytosol"/>
    <property type="evidence" value="ECO:0007669"/>
    <property type="project" value="TreeGrafter"/>
</dbReference>
<evidence type="ECO:0000313" key="7">
    <source>
        <dbReference type="EMBL" id="NEU03237.1"/>
    </source>
</evidence>
<evidence type="ECO:0000256" key="4">
    <source>
        <dbReference type="ARBA" id="ARBA00022840"/>
    </source>
</evidence>
<dbReference type="InterPro" id="IPR001650">
    <property type="entry name" value="Helicase_C-like"/>
</dbReference>
<accession>A0A6D1ADF8</accession>